<keyword evidence="2" id="KW-1185">Reference proteome</keyword>
<name>A0ACC0L2Q0_RHOML</name>
<dbReference type="Proteomes" id="UP001062846">
    <property type="component" value="Chromosome 13"/>
</dbReference>
<gene>
    <name evidence="1" type="ORF">RHMOL_Rhmol13G0024300</name>
</gene>
<comment type="caution">
    <text evidence="1">The sequence shown here is derived from an EMBL/GenBank/DDBJ whole genome shotgun (WGS) entry which is preliminary data.</text>
</comment>
<protein>
    <submittedName>
        <fullName evidence="1">Uncharacterized protein</fullName>
    </submittedName>
</protein>
<sequence>MVSRHPRIFKLLRSAPFTKYPRPYWYNEFGIDGDAAAKSLGPKLDVFSEHMSVRTGLQVADVEVKTYFLWILQFLCWLYFPRFVQTNMSSAMVARVQTQFSQRRIDSSFSDVKRSYLNTSGHYVINITVKNSY</sequence>
<proteinExistence type="predicted"/>
<dbReference type="EMBL" id="CM046400">
    <property type="protein sequence ID" value="KAI8522796.1"/>
    <property type="molecule type" value="Genomic_DNA"/>
</dbReference>
<reference evidence="1" key="1">
    <citation type="submission" date="2022-02" db="EMBL/GenBank/DDBJ databases">
        <title>Plant Genome Project.</title>
        <authorList>
            <person name="Zhang R.-G."/>
        </authorList>
    </citation>
    <scope>NUCLEOTIDE SEQUENCE</scope>
    <source>
        <strain evidence="1">AT1</strain>
    </source>
</reference>
<organism evidence="1 2">
    <name type="scientific">Rhododendron molle</name>
    <name type="common">Chinese azalea</name>
    <name type="synonym">Azalea mollis</name>
    <dbReference type="NCBI Taxonomy" id="49168"/>
    <lineage>
        <taxon>Eukaryota</taxon>
        <taxon>Viridiplantae</taxon>
        <taxon>Streptophyta</taxon>
        <taxon>Embryophyta</taxon>
        <taxon>Tracheophyta</taxon>
        <taxon>Spermatophyta</taxon>
        <taxon>Magnoliopsida</taxon>
        <taxon>eudicotyledons</taxon>
        <taxon>Gunneridae</taxon>
        <taxon>Pentapetalae</taxon>
        <taxon>asterids</taxon>
        <taxon>Ericales</taxon>
        <taxon>Ericaceae</taxon>
        <taxon>Ericoideae</taxon>
        <taxon>Rhodoreae</taxon>
        <taxon>Rhododendron</taxon>
    </lineage>
</organism>
<evidence type="ECO:0000313" key="2">
    <source>
        <dbReference type="Proteomes" id="UP001062846"/>
    </source>
</evidence>
<evidence type="ECO:0000313" key="1">
    <source>
        <dbReference type="EMBL" id="KAI8522796.1"/>
    </source>
</evidence>
<accession>A0ACC0L2Q0</accession>